<dbReference type="NCBIfam" id="TIGR02532">
    <property type="entry name" value="IV_pilin_GFxxxE"/>
    <property type="match status" value="1"/>
</dbReference>
<evidence type="ECO:0000256" key="1">
    <source>
        <dbReference type="ARBA" id="ARBA00004203"/>
    </source>
</evidence>
<dbReference type="AlphaFoldDB" id="A0A7Z7PMI1"/>
<evidence type="ECO:0000256" key="4">
    <source>
        <dbReference type="ARBA" id="ARBA00023237"/>
    </source>
</evidence>
<dbReference type="PROSITE" id="PS00409">
    <property type="entry name" value="PROKAR_NTER_METHYL"/>
    <property type="match status" value="1"/>
</dbReference>
<dbReference type="Gene3D" id="2.60.120.560">
    <property type="entry name" value="Exo-inulinase, domain 1"/>
    <property type="match status" value="1"/>
</dbReference>
<feature type="domain" description="3-keto-alpha-glucoside-1,2-lyase/3-keto-2-hydroxy-glucal hydratase" evidence="5">
    <location>
        <begin position="171"/>
        <end position="339"/>
    </location>
</feature>
<comment type="subcellular location">
    <subcellularLocation>
        <location evidence="1">Cell outer membrane</location>
        <topology evidence="1">Single-pass membrane protein</topology>
    </subcellularLocation>
    <subcellularLocation>
        <location evidence="2">Periplasm</location>
    </subcellularLocation>
</comment>
<dbReference type="InterPro" id="IPR012902">
    <property type="entry name" value="N_methyl_site"/>
</dbReference>
<evidence type="ECO:0000313" key="7">
    <source>
        <dbReference type="Proteomes" id="UP000250796"/>
    </source>
</evidence>
<organism evidence="6 7">
    <name type="scientific">Mesotoga infera</name>
    <dbReference type="NCBI Taxonomy" id="1236046"/>
    <lineage>
        <taxon>Bacteria</taxon>
        <taxon>Thermotogati</taxon>
        <taxon>Thermotogota</taxon>
        <taxon>Thermotogae</taxon>
        <taxon>Kosmotogales</taxon>
        <taxon>Kosmotogaceae</taxon>
        <taxon>Mesotoga</taxon>
    </lineage>
</organism>
<dbReference type="RefSeq" id="WP_169698313.1">
    <property type="nucleotide sequence ID" value="NZ_LS974202.1"/>
</dbReference>
<dbReference type="InterPro" id="IPR010496">
    <property type="entry name" value="AL/BT2_dom"/>
</dbReference>
<sequence>MKRGFSLVELLIVLSVVVSLIGVATPLALNAVKKARAAAVASDFKALSKSLKTSIYLDESLPASIDRLGRNTDRAYGVAWSKNGSDYEFVIFTDREVDTKALAAILPDSGKGFPSGRYEFLAGGLSNTDLSSAYYRFSSDGSSISASGALVDYNFSLLEGLPFISSPPPHGTWTIVEGGLSSQTGKGKRNKGILESDESMRDYEIDVVLQYIDPDVDSKDARGYKVLFRAQGNNANSAAGYYLDFAPVRPRLVLQELKNGYAGNDIAYVELKELAGSNWKTTLNNTVHTLKIVAKGSQFKVYFNGVHALSASDSTFESGRVGLETYGNVKVIFKSVTIRSL</sequence>
<reference evidence="6 7" key="1">
    <citation type="submission" date="2017-01" db="EMBL/GenBank/DDBJ databases">
        <authorList>
            <person name="Erauso G."/>
        </authorList>
    </citation>
    <scope>NUCLEOTIDE SEQUENCE [LARGE SCALE GENOMIC DNA]</scope>
    <source>
        <strain evidence="6">MESINF1</strain>
    </source>
</reference>
<keyword evidence="4" id="KW-0472">Membrane</keyword>
<gene>
    <name evidence="6" type="ORF">MESINF_0430</name>
</gene>
<dbReference type="GO" id="GO:0016787">
    <property type="term" value="F:hydrolase activity"/>
    <property type="evidence" value="ECO:0007669"/>
    <property type="project" value="InterPro"/>
</dbReference>
<dbReference type="GO" id="GO:0009279">
    <property type="term" value="C:cell outer membrane"/>
    <property type="evidence" value="ECO:0007669"/>
    <property type="project" value="UniProtKB-SubCell"/>
</dbReference>
<dbReference type="InterPro" id="IPR045584">
    <property type="entry name" value="Pilin-like"/>
</dbReference>
<dbReference type="EMBL" id="LS974202">
    <property type="protein sequence ID" value="SSC11879.1"/>
    <property type="molecule type" value="Genomic_DNA"/>
</dbReference>
<evidence type="ECO:0000256" key="2">
    <source>
        <dbReference type="ARBA" id="ARBA00004418"/>
    </source>
</evidence>
<dbReference type="SUPFAM" id="SSF54523">
    <property type="entry name" value="Pili subunits"/>
    <property type="match status" value="1"/>
</dbReference>
<name>A0A7Z7PMI1_9BACT</name>
<dbReference type="GO" id="GO:0042597">
    <property type="term" value="C:periplasmic space"/>
    <property type="evidence" value="ECO:0007669"/>
    <property type="project" value="UniProtKB-SubCell"/>
</dbReference>
<keyword evidence="7" id="KW-1185">Reference proteome</keyword>
<dbReference type="KEGG" id="minf:MESINF_0430"/>
<evidence type="ECO:0000259" key="5">
    <source>
        <dbReference type="Pfam" id="PF06439"/>
    </source>
</evidence>
<evidence type="ECO:0000256" key="3">
    <source>
        <dbReference type="ARBA" id="ARBA00022764"/>
    </source>
</evidence>
<keyword evidence="4" id="KW-0998">Cell outer membrane</keyword>
<dbReference type="Gene3D" id="3.30.700.10">
    <property type="entry name" value="Glycoprotein, Type 4 Pilin"/>
    <property type="match status" value="1"/>
</dbReference>
<protein>
    <recommendedName>
        <fullName evidence="5">3-keto-alpha-glucoside-1,2-lyase/3-keto-2-hydroxy-glucal hydratase domain-containing protein</fullName>
    </recommendedName>
</protein>
<dbReference type="Pfam" id="PF06439">
    <property type="entry name" value="3keto-disac_hyd"/>
    <property type="match status" value="1"/>
</dbReference>
<evidence type="ECO:0000313" key="6">
    <source>
        <dbReference type="EMBL" id="SSC11879.1"/>
    </source>
</evidence>
<proteinExistence type="predicted"/>
<keyword evidence="3" id="KW-0574">Periplasm</keyword>
<accession>A0A7Z7PMI1</accession>
<dbReference type="Proteomes" id="UP000250796">
    <property type="component" value="Chromosome MESINF"/>
</dbReference>